<accession>A0A1I3V7S0</accession>
<keyword evidence="1" id="KW-0175">Coiled coil</keyword>
<dbReference type="Proteomes" id="UP000198915">
    <property type="component" value="Unassembled WGS sequence"/>
</dbReference>
<feature type="coiled-coil region" evidence="1">
    <location>
        <begin position="128"/>
        <end position="176"/>
    </location>
</feature>
<gene>
    <name evidence="2" type="ORF">SAMN05518846_106264</name>
</gene>
<keyword evidence="3" id="KW-1185">Reference proteome</keyword>
<dbReference type="AlphaFoldDB" id="A0A1I3V7S0"/>
<dbReference type="EMBL" id="FORT01000006">
    <property type="protein sequence ID" value="SFJ91200.1"/>
    <property type="molecule type" value="Genomic_DNA"/>
</dbReference>
<evidence type="ECO:0000313" key="3">
    <source>
        <dbReference type="Proteomes" id="UP000198915"/>
    </source>
</evidence>
<sequence>MGVLAGSALMYNNSVYHSVSAAFGQGAAKNSVAQAGGDLSGSDLEAALQAVQNSRANALEDQLREQLKAVQDRNAKIAELNKLLTKLNVALKNVEKNGASPDQPIEISDEVLDSLKGNEIEVRGDLTVSELQRLIESVKDSIDEQSNEQQMDMIKLQELTNKRNEAFDTMTDLIKKMQDSRGTIIGNMR</sequence>
<dbReference type="STRING" id="1884381.SAMN05518846_106264"/>
<evidence type="ECO:0000256" key="1">
    <source>
        <dbReference type="SAM" id="Coils"/>
    </source>
</evidence>
<evidence type="ECO:0000313" key="2">
    <source>
        <dbReference type="EMBL" id="SFJ91200.1"/>
    </source>
</evidence>
<name>A0A1I3V7S0_9BACL</name>
<feature type="coiled-coil region" evidence="1">
    <location>
        <begin position="53"/>
        <end position="97"/>
    </location>
</feature>
<dbReference type="RefSeq" id="WP_092268451.1">
    <property type="nucleotide sequence ID" value="NZ_FORT01000006.1"/>
</dbReference>
<protein>
    <recommendedName>
        <fullName evidence="4">Secreted protein</fullName>
    </recommendedName>
</protein>
<proteinExistence type="predicted"/>
<evidence type="ECO:0008006" key="4">
    <source>
        <dbReference type="Google" id="ProtNLM"/>
    </source>
</evidence>
<organism evidence="2 3">
    <name type="scientific">Brevibacillus centrosporus</name>
    <dbReference type="NCBI Taxonomy" id="54910"/>
    <lineage>
        <taxon>Bacteria</taxon>
        <taxon>Bacillati</taxon>
        <taxon>Bacillota</taxon>
        <taxon>Bacilli</taxon>
        <taxon>Bacillales</taxon>
        <taxon>Paenibacillaceae</taxon>
        <taxon>Brevibacillus</taxon>
    </lineage>
</organism>
<reference evidence="3" key="1">
    <citation type="submission" date="2016-10" db="EMBL/GenBank/DDBJ databases">
        <authorList>
            <person name="Varghese N."/>
            <person name="Submissions S."/>
        </authorList>
    </citation>
    <scope>NUCLEOTIDE SEQUENCE [LARGE SCALE GENOMIC DNA]</scope>
    <source>
        <strain evidence="3">OK042</strain>
    </source>
</reference>